<evidence type="ECO:0000313" key="2">
    <source>
        <dbReference type="Proteomes" id="UP001606305"/>
    </source>
</evidence>
<proteinExistence type="predicted"/>
<reference evidence="1 2" key="1">
    <citation type="submission" date="2024-09" db="EMBL/GenBank/DDBJ databases">
        <title>Novel species of the genus Pelomonas and Roseateles isolated from streams.</title>
        <authorList>
            <person name="Lu H."/>
        </authorList>
    </citation>
    <scope>NUCLEOTIDE SEQUENCE [LARGE SCALE GENOMIC DNA]</scope>
    <source>
        <strain evidence="1 2">BYS96W</strain>
    </source>
</reference>
<organism evidence="1 2">
    <name type="scientific">Pelomonas nitida</name>
    <dbReference type="NCBI Taxonomy" id="3299027"/>
    <lineage>
        <taxon>Bacteria</taxon>
        <taxon>Pseudomonadati</taxon>
        <taxon>Pseudomonadota</taxon>
        <taxon>Betaproteobacteria</taxon>
        <taxon>Burkholderiales</taxon>
        <taxon>Sphaerotilaceae</taxon>
        <taxon>Roseateles</taxon>
    </lineage>
</organism>
<dbReference type="Proteomes" id="UP001606305">
    <property type="component" value="Unassembled WGS sequence"/>
</dbReference>
<name>A0ABW7G0Z8_9BURK</name>
<protein>
    <submittedName>
        <fullName evidence="1">Uncharacterized protein</fullName>
    </submittedName>
</protein>
<keyword evidence="2" id="KW-1185">Reference proteome</keyword>
<comment type="caution">
    <text evidence="1">The sequence shown here is derived from an EMBL/GenBank/DDBJ whole genome shotgun (WGS) entry which is preliminary data.</text>
</comment>
<gene>
    <name evidence="1" type="ORF">ACG00X_02105</name>
</gene>
<sequence length="232" mass="25505">MTEPTRDPRLADETTLQAIRRRIEEVAADAPQLVKIALEAMVRKHNPDLKGNAGSAGRAGKQSGNVSELTAIAPLKPGGADRLRRIFDLTGGNMDGAQRVSTLHDMRFVFFDDDTRILFATAYDGDWDAYINDFATKIPELMDLLFANIEGWPGIDSPAVKDFIASHQINAAGWFVANPQVTVVDVRRYQRMDKALGEFLDAMSGNVDVDPVTRDALARLTDALSQPEGVDY</sequence>
<dbReference type="EMBL" id="JBIGIA010000001">
    <property type="protein sequence ID" value="MFG6455614.1"/>
    <property type="molecule type" value="Genomic_DNA"/>
</dbReference>
<accession>A0ABW7G0Z8</accession>
<dbReference type="RefSeq" id="WP_394486268.1">
    <property type="nucleotide sequence ID" value="NZ_JBIGIA010000001.1"/>
</dbReference>
<evidence type="ECO:0000313" key="1">
    <source>
        <dbReference type="EMBL" id="MFG6455614.1"/>
    </source>
</evidence>